<dbReference type="Gene3D" id="3.80.10.10">
    <property type="entry name" value="Ribonuclease Inhibitor"/>
    <property type="match status" value="1"/>
</dbReference>
<evidence type="ECO:0000313" key="2">
    <source>
        <dbReference type="Proteomes" id="UP000006514"/>
    </source>
</evidence>
<organism evidence="1 2">
    <name type="scientific">Auricularia subglabra (strain TFB-10046 / SS5)</name>
    <name type="common">White-rot fungus</name>
    <name type="synonym">Auricularia delicata (strain TFB10046)</name>
    <dbReference type="NCBI Taxonomy" id="717982"/>
    <lineage>
        <taxon>Eukaryota</taxon>
        <taxon>Fungi</taxon>
        <taxon>Dikarya</taxon>
        <taxon>Basidiomycota</taxon>
        <taxon>Agaricomycotina</taxon>
        <taxon>Agaricomycetes</taxon>
        <taxon>Auriculariales</taxon>
        <taxon>Auriculariaceae</taxon>
        <taxon>Auricularia</taxon>
    </lineage>
</organism>
<evidence type="ECO:0008006" key="3">
    <source>
        <dbReference type="Google" id="ProtNLM"/>
    </source>
</evidence>
<dbReference type="EMBL" id="JH687849">
    <property type="protein sequence ID" value="EJD37004.1"/>
    <property type="molecule type" value="Genomic_DNA"/>
</dbReference>
<sequence>MSTAQSTPATTARLSLSILTFMFSYMTTAELLNAASVDRQWRKAALTPRFWATLTNPPVGLLLRLIDYSRGLPLTLNMAFTSVEEFRLLCQLLPQFLPRVVGLNLYFSSTDASSFPFQLLWTVLSLPVPQLRTLCLKGEFKRGYMPAGTALLGGQTGRLRTLVLGGFKPTATGGANGIGHLVNAFAGVQSLDIASLSLAHTLSIRSQYPALLELTIQSVGKTLMRTPLVLPTSLRKLQVHFQATVKPALAENWMRVAGIERLNEVFSSLSEGYVLGAYGGRAVVGLACVAVGGIVKLVTKAGRLYWRTALVARDDVPRVLLRLAEADVFDEVLGVHFEGLDAMHFLPSAQLRAMPKLILLVLIVSHDDIRALGDSARSIRLFGNDDIEALPRLSGLRRLVIEGKKGFGVVVEKTDVVCFIEQVSPALEAMERINVTISEGAKASKRIESLLKYVERQVV</sequence>
<name>J0DA88_AURST</name>
<protein>
    <recommendedName>
        <fullName evidence="3">F-box domain-containing protein</fullName>
    </recommendedName>
</protein>
<accession>J0DA88</accession>
<dbReference type="InParanoid" id="J0DA88"/>
<reference evidence="2" key="1">
    <citation type="journal article" date="2012" name="Science">
        <title>The Paleozoic origin of enzymatic lignin decomposition reconstructed from 31 fungal genomes.</title>
        <authorList>
            <person name="Floudas D."/>
            <person name="Binder M."/>
            <person name="Riley R."/>
            <person name="Barry K."/>
            <person name="Blanchette R.A."/>
            <person name="Henrissat B."/>
            <person name="Martinez A.T."/>
            <person name="Otillar R."/>
            <person name="Spatafora J.W."/>
            <person name="Yadav J.S."/>
            <person name="Aerts A."/>
            <person name="Benoit I."/>
            <person name="Boyd A."/>
            <person name="Carlson A."/>
            <person name="Copeland A."/>
            <person name="Coutinho P.M."/>
            <person name="de Vries R.P."/>
            <person name="Ferreira P."/>
            <person name="Findley K."/>
            <person name="Foster B."/>
            <person name="Gaskell J."/>
            <person name="Glotzer D."/>
            <person name="Gorecki P."/>
            <person name="Heitman J."/>
            <person name="Hesse C."/>
            <person name="Hori C."/>
            <person name="Igarashi K."/>
            <person name="Jurgens J.A."/>
            <person name="Kallen N."/>
            <person name="Kersten P."/>
            <person name="Kohler A."/>
            <person name="Kuees U."/>
            <person name="Kumar T.K.A."/>
            <person name="Kuo A."/>
            <person name="LaButti K."/>
            <person name="Larrondo L.F."/>
            <person name="Lindquist E."/>
            <person name="Ling A."/>
            <person name="Lombard V."/>
            <person name="Lucas S."/>
            <person name="Lundell T."/>
            <person name="Martin R."/>
            <person name="McLaughlin D.J."/>
            <person name="Morgenstern I."/>
            <person name="Morin E."/>
            <person name="Murat C."/>
            <person name="Nagy L.G."/>
            <person name="Nolan M."/>
            <person name="Ohm R.A."/>
            <person name="Patyshakuliyeva A."/>
            <person name="Rokas A."/>
            <person name="Ruiz-Duenas F.J."/>
            <person name="Sabat G."/>
            <person name="Salamov A."/>
            <person name="Samejima M."/>
            <person name="Schmutz J."/>
            <person name="Slot J.C."/>
            <person name="St John F."/>
            <person name="Stenlid J."/>
            <person name="Sun H."/>
            <person name="Sun S."/>
            <person name="Syed K."/>
            <person name="Tsang A."/>
            <person name="Wiebenga A."/>
            <person name="Young D."/>
            <person name="Pisabarro A."/>
            <person name="Eastwood D.C."/>
            <person name="Martin F."/>
            <person name="Cullen D."/>
            <person name="Grigoriev I.V."/>
            <person name="Hibbett D.S."/>
        </authorList>
    </citation>
    <scope>NUCLEOTIDE SEQUENCE [LARGE SCALE GENOMIC DNA]</scope>
    <source>
        <strain evidence="2">TFB10046</strain>
    </source>
</reference>
<dbReference type="InterPro" id="IPR036047">
    <property type="entry name" value="F-box-like_dom_sf"/>
</dbReference>
<dbReference type="SUPFAM" id="SSF81383">
    <property type="entry name" value="F-box domain"/>
    <property type="match status" value="1"/>
</dbReference>
<dbReference type="KEGG" id="adl:AURDEDRAFT_129736"/>
<gene>
    <name evidence="1" type="ORF">AURDEDRAFT_129736</name>
</gene>
<dbReference type="AlphaFoldDB" id="J0DA88"/>
<keyword evidence="2" id="KW-1185">Reference proteome</keyword>
<dbReference type="InterPro" id="IPR032675">
    <property type="entry name" value="LRR_dom_sf"/>
</dbReference>
<dbReference type="Proteomes" id="UP000006514">
    <property type="component" value="Unassembled WGS sequence"/>
</dbReference>
<proteinExistence type="predicted"/>
<evidence type="ECO:0000313" key="1">
    <source>
        <dbReference type="EMBL" id="EJD37004.1"/>
    </source>
</evidence>